<dbReference type="EMBL" id="LVKK01000172">
    <property type="protein sequence ID" value="OAG34218.1"/>
    <property type="molecule type" value="Genomic_DNA"/>
</dbReference>
<dbReference type="GO" id="GO:0008270">
    <property type="term" value="F:zinc ion binding"/>
    <property type="evidence" value="ECO:0007669"/>
    <property type="project" value="InterPro"/>
</dbReference>
<keyword evidence="6" id="KW-1185">Reference proteome</keyword>
<dbReference type="PANTHER" id="PTHR31001:SF56">
    <property type="entry name" value="ZN(2)-C6 FUNGAL-TYPE DOMAIN-CONTAINING PROTEIN"/>
    <property type="match status" value="1"/>
</dbReference>
<dbReference type="GeneID" id="34606725"/>
<dbReference type="SMART" id="SM00906">
    <property type="entry name" value="Fungal_trans"/>
    <property type="match status" value="1"/>
</dbReference>
<dbReference type="RefSeq" id="XP_022506170.1">
    <property type="nucleotide sequence ID" value="XM_022661522.1"/>
</dbReference>
<organism evidence="5 6">
    <name type="scientific">Fonsecaea monophora</name>
    <dbReference type="NCBI Taxonomy" id="254056"/>
    <lineage>
        <taxon>Eukaryota</taxon>
        <taxon>Fungi</taxon>
        <taxon>Dikarya</taxon>
        <taxon>Ascomycota</taxon>
        <taxon>Pezizomycotina</taxon>
        <taxon>Eurotiomycetes</taxon>
        <taxon>Chaetothyriomycetidae</taxon>
        <taxon>Chaetothyriales</taxon>
        <taxon>Herpotrichiellaceae</taxon>
        <taxon>Fonsecaea</taxon>
    </lineage>
</organism>
<evidence type="ECO:0000256" key="3">
    <source>
        <dbReference type="SAM" id="MobiDB-lite"/>
    </source>
</evidence>
<feature type="compositionally biased region" description="Basic and acidic residues" evidence="3">
    <location>
        <begin position="714"/>
        <end position="737"/>
    </location>
</feature>
<feature type="region of interest" description="Disordered" evidence="3">
    <location>
        <begin position="710"/>
        <end position="737"/>
    </location>
</feature>
<feature type="region of interest" description="Disordered" evidence="3">
    <location>
        <begin position="93"/>
        <end position="123"/>
    </location>
</feature>
<evidence type="ECO:0000259" key="4">
    <source>
        <dbReference type="SMART" id="SM00906"/>
    </source>
</evidence>
<protein>
    <recommendedName>
        <fullName evidence="4">Xylanolytic transcriptional activator regulatory domain-containing protein</fullName>
    </recommendedName>
</protein>
<proteinExistence type="predicted"/>
<comment type="caution">
    <text evidence="5">The sequence shown here is derived from an EMBL/GenBank/DDBJ whole genome shotgun (WGS) entry which is preliminary data.</text>
</comment>
<comment type="subcellular location">
    <subcellularLocation>
        <location evidence="1">Nucleus</location>
    </subcellularLocation>
</comment>
<evidence type="ECO:0000313" key="5">
    <source>
        <dbReference type="EMBL" id="OAG34218.1"/>
    </source>
</evidence>
<accession>A0A177EQK1</accession>
<dbReference type="GO" id="GO:0006351">
    <property type="term" value="P:DNA-templated transcription"/>
    <property type="evidence" value="ECO:0007669"/>
    <property type="project" value="InterPro"/>
</dbReference>
<feature type="region of interest" description="Disordered" evidence="3">
    <location>
        <begin position="136"/>
        <end position="244"/>
    </location>
</feature>
<dbReference type="GO" id="GO:0005634">
    <property type="term" value="C:nucleus"/>
    <property type="evidence" value="ECO:0007669"/>
    <property type="project" value="UniProtKB-SubCell"/>
</dbReference>
<evidence type="ECO:0000313" key="6">
    <source>
        <dbReference type="Proteomes" id="UP000077002"/>
    </source>
</evidence>
<dbReference type="CDD" id="cd12148">
    <property type="entry name" value="fungal_TF_MHR"/>
    <property type="match status" value="1"/>
</dbReference>
<name>A0A177EQK1_9EURO</name>
<dbReference type="PANTHER" id="PTHR31001">
    <property type="entry name" value="UNCHARACTERIZED TRANSCRIPTIONAL REGULATORY PROTEIN"/>
    <property type="match status" value="1"/>
</dbReference>
<gene>
    <name evidence="5" type="ORF">AYO21_11636</name>
</gene>
<feature type="compositionally biased region" description="Polar residues" evidence="3">
    <location>
        <begin position="102"/>
        <end position="123"/>
    </location>
</feature>
<dbReference type="AlphaFoldDB" id="A0A177EQK1"/>
<dbReference type="Proteomes" id="UP000077002">
    <property type="component" value="Unassembled WGS sequence"/>
</dbReference>
<sequence>MKCDRQVPCSNCVRRQRIEFCAAAPTSKTLSRRTSRDQSGQRQDAGQTEQEMPQSSIESGENILPTYLAVDHHDMEEGLHEQQPYHLDPSERQLQGEAASAAPQSTGGIQHNTMHGNHSNHNGLDQLTLLAQAFEPYTVPGPPGHNSTSVPSARMPEPLYSAPSGASGTSNATPQSSDEGERNGSYGTLIVSKGGRSKYLGPTAGSEWLKESETQDPSESPLITRAPTPELPQDSAPSLNNHPTSLTAPIGFPFNASAAHISTRDLLSCLPPREEAWTLAEAYYRYCAWHHDVAPKALFEKTFDRVYTLAEGGSLSTPGNPQEIALVFIIMAQGTLFNIEMSNYDSSAEDWLHLSERALVKGDFLSNNMVAGLQTLVSFYFTNKGRRGDNAWPLWGLVMRLVQAMGMHRDGARWNLPHDVAEERRKVFWECNAADVFQAHCFSRPYVSLQMPEAKAKTTRSAINPEHCDTAFPSEPLNLRGEKSYSILRFELSQLSSEILNMTMKVRKPAYSDVTNLDLRLGEFERNLPFSLRCRAALLAMPSRYPQFEAAIEASPEPSRRSMTISFQQTNLALNISETIINLHRPYYAKALYDDGESVESIYAPSFLTVIERCAILIGIVSDIHTRFPAVSVRQWNFWYHVFGSALCLGTMVLRDPGNVMATFALEQIDTAISLFTSLIQYGASTPRYKRNLQWLLKLRARALSKISVAGNGKKADPQRDPDTDRSSNGGDREHGEDVELLGWRTRLIERAGQDRPKIIRTIHLAATPTDSQITENANPPPCQNQFDGPQVQLRPNDMMMPGASFPMATPDSTDDILRQFWDPMLLQNVFESPYDQPNPFIDSSTAWWDDTAIVLGDNQARL</sequence>
<keyword evidence="2" id="KW-0539">Nucleus</keyword>
<dbReference type="Pfam" id="PF04082">
    <property type="entry name" value="Fungal_trans"/>
    <property type="match status" value="1"/>
</dbReference>
<feature type="region of interest" description="Disordered" evidence="3">
    <location>
        <begin position="27"/>
        <end position="60"/>
    </location>
</feature>
<feature type="compositionally biased region" description="Polar residues" evidence="3">
    <location>
        <begin position="37"/>
        <end position="59"/>
    </location>
</feature>
<evidence type="ECO:0000256" key="2">
    <source>
        <dbReference type="ARBA" id="ARBA00023242"/>
    </source>
</evidence>
<feature type="compositionally biased region" description="Polar residues" evidence="3">
    <location>
        <begin position="235"/>
        <end position="244"/>
    </location>
</feature>
<dbReference type="OrthoDB" id="424974at2759"/>
<dbReference type="InterPro" id="IPR050613">
    <property type="entry name" value="Sec_Metabolite_Reg"/>
</dbReference>
<reference evidence="5 6" key="1">
    <citation type="submission" date="2016-03" db="EMBL/GenBank/DDBJ databases">
        <title>Draft genome sequence of the Fonsecaea monophora CBS 269.37.</title>
        <authorList>
            <person name="Bombassaro A."/>
            <person name="Vinicius W.A."/>
            <person name="De Hoog S."/>
            <person name="Sun J."/>
            <person name="Souza E.M."/>
            <person name="Raittz R.T."/>
            <person name="Costa F."/>
            <person name="Leao A.C."/>
            <person name="Tadra-Sfeir M.Z."/>
            <person name="Baura V."/>
            <person name="Balsanelli E."/>
            <person name="Pedrosa F.O."/>
            <person name="Moreno L.F."/>
            <person name="Steffens M.B."/>
            <person name="Xi L."/>
            <person name="Bocca A.L."/>
            <person name="Felipe M.S."/>
            <person name="Teixeira M."/>
            <person name="Telles Filho F.Q."/>
            <person name="Azevedo C.M."/>
            <person name="Gomes R."/>
            <person name="Vicente V.A."/>
        </authorList>
    </citation>
    <scope>NUCLEOTIDE SEQUENCE [LARGE SCALE GENOMIC DNA]</scope>
    <source>
        <strain evidence="5 6">CBS 269.37</strain>
    </source>
</reference>
<dbReference type="GO" id="GO:0003677">
    <property type="term" value="F:DNA binding"/>
    <property type="evidence" value="ECO:0007669"/>
    <property type="project" value="InterPro"/>
</dbReference>
<feature type="compositionally biased region" description="Polar residues" evidence="3">
    <location>
        <begin position="164"/>
        <end position="177"/>
    </location>
</feature>
<feature type="domain" description="Xylanolytic transcriptional activator regulatory" evidence="4">
    <location>
        <begin position="391"/>
        <end position="465"/>
    </location>
</feature>
<dbReference type="InterPro" id="IPR007219">
    <property type="entry name" value="XnlR_reg_dom"/>
</dbReference>
<evidence type="ECO:0000256" key="1">
    <source>
        <dbReference type="ARBA" id="ARBA00004123"/>
    </source>
</evidence>